<evidence type="ECO:0000256" key="9">
    <source>
        <dbReference type="ARBA" id="ARBA00022833"/>
    </source>
</evidence>
<dbReference type="InterPro" id="IPR044537">
    <property type="entry name" value="Rip2-like"/>
</dbReference>
<keyword evidence="4" id="KW-1003">Cell membrane</keyword>
<evidence type="ECO:0000259" key="14">
    <source>
        <dbReference type="Pfam" id="PF02163"/>
    </source>
</evidence>
<evidence type="ECO:0000256" key="13">
    <source>
        <dbReference type="SAM" id="Phobius"/>
    </source>
</evidence>
<evidence type="ECO:0000256" key="6">
    <source>
        <dbReference type="ARBA" id="ARBA00022692"/>
    </source>
</evidence>
<evidence type="ECO:0000256" key="1">
    <source>
        <dbReference type="ARBA" id="ARBA00001947"/>
    </source>
</evidence>
<dbReference type="CDD" id="cd06158">
    <property type="entry name" value="S2P-M50_like_1"/>
    <property type="match status" value="1"/>
</dbReference>
<dbReference type="PANTHER" id="PTHR35864">
    <property type="entry name" value="ZINC METALLOPROTEASE MJ0611-RELATED"/>
    <property type="match status" value="1"/>
</dbReference>
<dbReference type="InterPro" id="IPR008915">
    <property type="entry name" value="Peptidase_M50"/>
</dbReference>
<dbReference type="GO" id="GO:0008233">
    <property type="term" value="F:peptidase activity"/>
    <property type="evidence" value="ECO:0007669"/>
    <property type="project" value="UniProtKB-KW"/>
</dbReference>
<dbReference type="PANTHER" id="PTHR35864:SF1">
    <property type="entry name" value="ZINC METALLOPROTEASE YWHC-RELATED"/>
    <property type="match status" value="1"/>
</dbReference>
<evidence type="ECO:0000313" key="15">
    <source>
        <dbReference type="EMBL" id="QXM07070.1"/>
    </source>
</evidence>
<keyword evidence="6 13" id="KW-0812">Transmembrane</keyword>
<evidence type="ECO:0000256" key="4">
    <source>
        <dbReference type="ARBA" id="ARBA00022475"/>
    </source>
</evidence>
<evidence type="ECO:0000313" key="16">
    <source>
        <dbReference type="Proteomes" id="UP000886818"/>
    </source>
</evidence>
<feature type="domain" description="Peptidase M50" evidence="14">
    <location>
        <begin position="125"/>
        <end position="173"/>
    </location>
</feature>
<feature type="transmembrane region" description="Helical" evidence="13">
    <location>
        <begin position="178"/>
        <end position="204"/>
    </location>
</feature>
<dbReference type="InterPro" id="IPR052348">
    <property type="entry name" value="Metallopeptidase_M50B"/>
</dbReference>
<dbReference type="Pfam" id="PF02163">
    <property type="entry name" value="Peptidase_M50"/>
    <property type="match status" value="1"/>
</dbReference>
<sequence length="210" mass="24294">MDINIREMLLTLPGILIGLSLHEYAHAQVAVWLGDDTPKLQGRLSLNPANHLDPIGFFLILFARFGWAKPVVINELNFKNRRRDDCLVSLAGPMMNLLIAIFFLMLMKLLYEVPITFLSYDLYNTIMEVFDYTVWINIVLFVFNLLPIPPLDGSHIFFGLLGLKDKPFYYEIYTKGRFILMLLIITRLTGKIIGPPISFIYWFLRSLFSV</sequence>
<evidence type="ECO:0000256" key="12">
    <source>
        <dbReference type="ARBA" id="ARBA00023136"/>
    </source>
</evidence>
<proteinExistence type="inferred from homology"/>
<comment type="cofactor">
    <cofactor evidence="1">
        <name>Zn(2+)</name>
        <dbReference type="ChEBI" id="CHEBI:29105"/>
    </cofactor>
</comment>
<organism evidence="15 16">
    <name type="scientific">Crassaminicella indica</name>
    <dbReference type="NCBI Taxonomy" id="2855394"/>
    <lineage>
        <taxon>Bacteria</taxon>
        <taxon>Bacillati</taxon>
        <taxon>Bacillota</taxon>
        <taxon>Clostridia</taxon>
        <taxon>Eubacteriales</taxon>
        <taxon>Clostridiaceae</taxon>
        <taxon>Crassaminicella</taxon>
    </lineage>
</organism>
<evidence type="ECO:0000256" key="8">
    <source>
        <dbReference type="ARBA" id="ARBA00022801"/>
    </source>
</evidence>
<keyword evidence="7" id="KW-0479">Metal-binding</keyword>
<comment type="similarity">
    <text evidence="3">Belongs to the peptidase M50B family.</text>
</comment>
<keyword evidence="11" id="KW-0482">Metalloprotease</keyword>
<keyword evidence="5 15" id="KW-0645">Protease</keyword>
<dbReference type="RefSeq" id="WP_218283760.1">
    <property type="nucleotide sequence ID" value="NZ_CP078093.1"/>
</dbReference>
<gene>
    <name evidence="15" type="ORF">KVH43_05005</name>
</gene>
<name>A0ABX8RGM7_9CLOT</name>
<keyword evidence="9" id="KW-0862">Zinc</keyword>
<reference evidence="15" key="1">
    <citation type="submission" date="2021-07" db="EMBL/GenBank/DDBJ databases">
        <title>Complete genome sequence of Crassaminicella sp. 143-21, isolated from a deep-sea hydrothermal vent.</title>
        <authorList>
            <person name="Li X."/>
        </authorList>
    </citation>
    <scope>NUCLEOTIDE SEQUENCE</scope>
    <source>
        <strain evidence="15">143-21</strain>
    </source>
</reference>
<evidence type="ECO:0000256" key="10">
    <source>
        <dbReference type="ARBA" id="ARBA00022989"/>
    </source>
</evidence>
<dbReference type="GO" id="GO:0006508">
    <property type="term" value="P:proteolysis"/>
    <property type="evidence" value="ECO:0007669"/>
    <property type="project" value="UniProtKB-KW"/>
</dbReference>
<keyword evidence="16" id="KW-1185">Reference proteome</keyword>
<protein>
    <submittedName>
        <fullName evidence="15">Site-2 protease family protein</fullName>
    </submittedName>
</protein>
<keyword evidence="8" id="KW-0378">Hydrolase</keyword>
<feature type="transmembrane region" description="Helical" evidence="13">
    <location>
        <begin position="134"/>
        <end position="158"/>
    </location>
</feature>
<dbReference type="Proteomes" id="UP000886818">
    <property type="component" value="Chromosome"/>
</dbReference>
<keyword evidence="12 13" id="KW-0472">Membrane</keyword>
<evidence type="ECO:0000256" key="3">
    <source>
        <dbReference type="ARBA" id="ARBA00007931"/>
    </source>
</evidence>
<comment type="subcellular location">
    <subcellularLocation>
        <location evidence="2">Cell membrane</location>
        <topology evidence="2">Multi-pass membrane protein</topology>
    </subcellularLocation>
</comment>
<evidence type="ECO:0000256" key="5">
    <source>
        <dbReference type="ARBA" id="ARBA00022670"/>
    </source>
</evidence>
<evidence type="ECO:0000256" key="11">
    <source>
        <dbReference type="ARBA" id="ARBA00023049"/>
    </source>
</evidence>
<evidence type="ECO:0000256" key="2">
    <source>
        <dbReference type="ARBA" id="ARBA00004651"/>
    </source>
</evidence>
<dbReference type="EMBL" id="CP078093">
    <property type="protein sequence ID" value="QXM07070.1"/>
    <property type="molecule type" value="Genomic_DNA"/>
</dbReference>
<accession>A0ABX8RGM7</accession>
<keyword evidence="10 13" id="KW-1133">Transmembrane helix</keyword>
<evidence type="ECO:0000256" key="7">
    <source>
        <dbReference type="ARBA" id="ARBA00022723"/>
    </source>
</evidence>
<feature type="transmembrane region" description="Helical" evidence="13">
    <location>
        <begin position="87"/>
        <end position="111"/>
    </location>
</feature>